<keyword evidence="7" id="KW-1185">Reference proteome</keyword>
<dbReference type="AlphaFoldDB" id="A0A068V588"/>
<dbReference type="InterPro" id="IPR036514">
    <property type="entry name" value="SGNH_hydro_sf"/>
</dbReference>
<dbReference type="Gene3D" id="3.40.50.1110">
    <property type="entry name" value="SGNH hydrolase"/>
    <property type="match status" value="1"/>
</dbReference>
<evidence type="ECO:0000256" key="1">
    <source>
        <dbReference type="ARBA" id="ARBA00008668"/>
    </source>
</evidence>
<proteinExistence type="inferred from homology"/>
<dbReference type="GO" id="GO:0016788">
    <property type="term" value="F:hydrolase activity, acting on ester bonds"/>
    <property type="evidence" value="ECO:0007669"/>
    <property type="project" value="InterPro"/>
</dbReference>
<accession>A0A068V588</accession>
<evidence type="ECO:0000256" key="5">
    <source>
        <dbReference type="SAM" id="SignalP"/>
    </source>
</evidence>
<dbReference type="OMA" id="VAGPCHA"/>
<gene>
    <name evidence="6" type="ORF">GSCOC_T00016688001</name>
</gene>
<evidence type="ECO:0000256" key="2">
    <source>
        <dbReference type="ARBA" id="ARBA00022729"/>
    </source>
</evidence>
<dbReference type="InterPro" id="IPR035669">
    <property type="entry name" value="SGNH_plant_lipase-like"/>
</dbReference>
<dbReference type="InParanoid" id="A0A068V588"/>
<evidence type="ECO:0000256" key="4">
    <source>
        <dbReference type="ARBA" id="ARBA00023180"/>
    </source>
</evidence>
<dbReference type="PANTHER" id="PTHR22835:SF517">
    <property type="entry name" value="GDSL-LIKE LIPASE_ACYLHYDROLASE FAMILY PROTEIN, EXPRESSED"/>
    <property type="match status" value="1"/>
</dbReference>
<keyword evidence="4" id="KW-0325">Glycoprotein</keyword>
<name>A0A068V588_COFCA</name>
<dbReference type="STRING" id="49390.A0A068V588"/>
<dbReference type="Gramene" id="CDP15821">
    <property type="protein sequence ID" value="CDP15821"/>
    <property type="gene ID" value="GSCOC_T00016688001"/>
</dbReference>
<organism evidence="6 7">
    <name type="scientific">Coffea canephora</name>
    <name type="common">Robusta coffee</name>
    <dbReference type="NCBI Taxonomy" id="49390"/>
    <lineage>
        <taxon>Eukaryota</taxon>
        <taxon>Viridiplantae</taxon>
        <taxon>Streptophyta</taxon>
        <taxon>Embryophyta</taxon>
        <taxon>Tracheophyta</taxon>
        <taxon>Spermatophyta</taxon>
        <taxon>Magnoliopsida</taxon>
        <taxon>eudicotyledons</taxon>
        <taxon>Gunneridae</taxon>
        <taxon>Pentapetalae</taxon>
        <taxon>asterids</taxon>
        <taxon>lamiids</taxon>
        <taxon>Gentianales</taxon>
        <taxon>Rubiaceae</taxon>
        <taxon>Ixoroideae</taxon>
        <taxon>Gardenieae complex</taxon>
        <taxon>Bertiereae - Coffeeae clade</taxon>
        <taxon>Coffeeae</taxon>
        <taxon>Coffea</taxon>
    </lineage>
</organism>
<dbReference type="OrthoDB" id="1600564at2759"/>
<dbReference type="EMBL" id="HG739195">
    <property type="protein sequence ID" value="CDP15821.1"/>
    <property type="molecule type" value="Genomic_DNA"/>
</dbReference>
<keyword evidence="2 5" id="KW-0732">Signal</keyword>
<dbReference type="PhylomeDB" id="A0A068V588"/>
<evidence type="ECO:0000313" key="7">
    <source>
        <dbReference type="Proteomes" id="UP000295252"/>
    </source>
</evidence>
<evidence type="ECO:0000256" key="3">
    <source>
        <dbReference type="ARBA" id="ARBA00022801"/>
    </source>
</evidence>
<protein>
    <submittedName>
        <fullName evidence="6">Uncharacterized protein</fullName>
    </submittedName>
</protein>
<evidence type="ECO:0000313" key="6">
    <source>
        <dbReference type="EMBL" id="CDP15821.1"/>
    </source>
</evidence>
<comment type="similarity">
    <text evidence="1">Belongs to the 'GDSL' lipolytic enzyme family.</text>
</comment>
<dbReference type="Proteomes" id="UP000295252">
    <property type="component" value="Chromosome IV"/>
</dbReference>
<dbReference type="Pfam" id="PF00657">
    <property type="entry name" value="Lipase_GDSL"/>
    <property type="match status" value="1"/>
</dbReference>
<keyword evidence="3" id="KW-0378">Hydrolase</keyword>
<dbReference type="SUPFAM" id="SSF52266">
    <property type="entry name" value="SGNH hydrolase"/>
    <property type="match status" value="1"/>
</dbReference>
<dbReference type="PANTHER" id="PTHR22835">
    <property type="entry name" value="ZINC FINGER FYVE DOMAIN CONTAINING PROTEIN"/>
    <property type="match status" value="1"/>
</dbReference>
<dbReference type="InterPro" id="IPR001087">
    <property type="entry name" value="GDSL"/>
</dbReference>
<feature type="signal peptide" evidence="5">
    <location>
        <begin position="1"/>
        <end position="29"/>
    </location>
</feature>
<reference evidence="7" key="1">
    <citation type="journal article" date="2014" name="Science">
        <title>The coffee genome provides insight into the convergent evolution of caffeine biosynthesis.</title>
        <authorList>
            <person name="Denoeud F."/>
            <person name="Carretero-Paulet L."/>
            <person name="Dereeper A."/>
            <person name="Droc G."/>
            <person name="Guyot R."/>
            <person name="Pietrella M."/>
            <person name="Zheng C."/>
            <person name="Alberti A."/>
            <person name="Anthony F."/>
            <person name="Aprea G."/>
            <person name="Aury J.M."/>
            <person name="Bento P."/>
            <person name="Bernard M."/>
            <person name="Bocs S."/>
            <person name="Campa C."/>
            <person name="Cenci A."/>
            <person name="Combes M.C."/>
            <person name="Crouzillat D."/>
            <person name="Da Silva C."/>
            <person name="Daddiego L."/>
            <person name="De Bellis F."/>
            <person name="Dussert S."/>
            <person name="Garsmeur O."/>
            <person name="Gayraud T."/>
            <person name="Guignon V."/>
            <person name="Jahn K."/>
            <person name="Jamilloux V."/>
            <person name="Joet T."/>
            <person name="Labadie K."/>
            <person name="Lan T."/>
            <person name="Leclercq J."/>
            <person name="Lepelley M."/>
            <person name="Leroy T."/>
            <person name="Li L.T."/>
            <person name="Librado P."/>
            <person name="Lopez L."/>
            <person name="Munoz A."/>
            <person name="Noel B."/>
            <person name="Pallavicini A."/>
            <person name="Perrotta G."/>
            <person name="Poncet V."/>
            <person name="Pot D."/>
            <person name="Priyono X."/>
            <person name="Rigoreau M."/>
            <person name="Rouard M."/>
            <person name="Rozas J."/>
            <person name="Tranchant-Dubreuil C."/>
            <person name="VanBuren R."/>
            <person name="Zhang Q."/>
            <person name="Andrade A.C."/>
            <person name="Argout X."/>
            <person name="Bertrand B."/>
            <person name="de Kochko A."/>
            <person name="Graziosi G."/>
            <person name="Henry R.J."/>
            <person name="Jayarama X."/>
            <person name="Ming R."/>
            <person name="Nagai C."/>
            <person name="Rounsley S."/>
            <person name="Sankoff D."/>
            <person name="Giuliano G."/>
            <person name="Albert V.A."/>
            <person name="Wincker P."/>
            <person name="Lashermes P."/>
        </authorList>
    </citation>
    <scope>NUCLEOTIDE SEQUENCE [LARGE SCALE GENOMIC DNA]</scope>
    <source>
        <strain evidence="7">cv. DH200-94</strain>
    </source>
</reference>
<dbReference type="CDD" id="cd01837">
    <property type="entry name" value="SGNH_plant_lipase_like"/>
    <property type="match status" value="1"/>
</dbReference>
<sequence>MATRGQPISIICLSFFLILLLLHPHACTARKFRGTMAGFMNVELGRLYHLDKIYQLGDSISDTGNLVLESPHGSGFLFTRPPYGETTFGKPTGRCSNGLLMVDYFATAFGLPYLEPYKKAHANFKHGVNSAVAGATALSEEALKAKIITNPATNSSLSVQLEWMASHFNSTCHTKEGCWEMLRNALFFVGEIGGNDYNYGFVQRKTLDELTGLVPDVVQSITDAVRRVIGFGARRVIVPSNFPIGCLPIYLSSFHTNNSAAYDEKHCLKDLNNFAEIHNEVLKASINVLKKEYPYVDIVYGDYYNAYLWLLSHAKRLRFGRNSLQKACCGSGSGPYNFDPRKMCGAEGVSACPNPDKYISWDGIHSTQRAYKYIAGYLLRSILPQMRMFHL</sequence>
<feature type="chain" id="PRO_5001655543" evidence="5">
    <location>
        <begin position="30"/>
        <end position="391"/>
    </location>
</feature>